<evidence type="ECO:0000313" key="9">
    <source>
        <dbReference type="Proteomes" id="UP001163096"/>
    </source>
</evidence>
<dbReference type="GO" id="GO:0004089">
    <property type="term" value="F:carbonate dehydratase activity"/>
    <property type="evidence" value="ECO:0007669"/>
    <property type="project" value="UniProtKB-EC"/>
</dbReference>
<dbReference type="InterPro" id="IPR001765">
    <property type="entry name" value="Carbonic_anhydrase"/>
</dbReference>
<dbReference type="EMBL" id="CP113361">
    <property type="protein sequence ID" value="WAI01586.1"/>
    <property type="molecule type" value="Genomic_DNA"/>
</dbReference>
<evidence type="ECO:0000256" key="5">
    <source>
        <dbReference type="ARBA" id="ARBA00023239"/>
    </source>
</evidence>
<evidence type="ECO:0000256" key="1">
    <source>
        <dbReference type="ARBA" id="ARBA00006217"/>
    </source>
</evidence>
<comment type="similarity">
    <text evidence="1">Belongs to the beta-class carbonic anhydrase family.</text>
</comment>
<dbReference type="PROSITE" id="PS00705">
    <property type="entry name" value="PROK_CO2_ANHYDRASE_2"/>
    <property type="match status" value="1"/>
</dbReference>
<dbReference type="Pfam" id="PF00484">
    <property type="entry name" value="Pro_CA"/>
    <property type="match status" value="1"/>
</dbReference>
<feature type="binding site" evidence="7">
    <location>
        <position position="99"/>
    </location>
    <ligand>
        <name>Zn(2+)</name>
        <dbReference type="ChEBI" id="CHEBI:29105"/>
    </ligand>
</feature>
<organism evidence="8 9">
    <name type="scientific">Methanogenium organophilum</name>
    <dbReference type="NCBI Taxonomy" id="2199"/>
    <lineage>
        <taxon>Archaea</taxon>
        <taxon>Methanobacteriati</taxon>
        <taxon>Methanobacteriota</taxon>
        <taxon>Stenosarchaea group</taxon>
        <taxon>Methanomicrobia</taxon>
        <taxon>Methanomicrobiales</taxon>
        <taxon>Methanomicrobiaceae</taxon>
        <taxon>Methanogenium</taxon>
    </lineage>
</organism>
<evidence type="ECO:0000256" key="4">
    <source>
        <dbReference type="ARBA" id="ARBA00022833"/>
    </source>
</evidence>
<keyword evidence="4 7" id="KW-0862">Zinc</keyword>
<name>A0A9X9T8M2_METOG</name>
<dbReference type="AlphaFoldDB" id="A0A9X9T8M2"/>
<dbReference type="InterPro" id="IPR036874">
    <property type="entry name" value="Carbonic_anhydrase_sf"/>
</dbReference>
<keyword evidence="5" id="KW-0456">Lyase</keyword>
<feature type="binding site" evidence="7">
    <location>
        <position position="96"/>
    </location>
    <ligand>
        <name>Zn(2+)</name>
        <dbReference type="ChEBI" id="CHEBI:29105"/>
    </ligand>
</feature>
<protein>
    <recommendedName>
        <fullName evidence="2">carbonic anhydrase</fullName>
        <ecNumber evidence="2">4.2.1.1</ecNumber>
    </recommendedName>
</protein>
<accession>A0A9X9T8M2</accession>
<dbReference type="RefSeq" id="WP_268186839.1">
    <property type="nucleotide sequence ID" value="NZ_CP113361.1"/>
</dbReference>
<dbReference type="Proteomes" id="UP001163096">
    <property type="component" value="Chromosome"/>
</dbReference>
<reference evidence="8" key="1">
    <citation type="submission" date="2022-11" db="EMBL/GenBank/DDBJ databases">
        <title>Complete genome sequence of Methanogenium organophilum DSM 3596.</title>
        <authorList>
            <person name="Chen S.-C."/>
            <person name="Lai S.-J."/>
            <person name="You Y.-T."/>
        </authorList>
    </citation>
    <scope>NUCLEOTIDE SEQUENCE</scope>
    <source>
        <strain evidence="8">DSM 3596</strain>
    </source>
</reference>
<evidence type="ECO:0000256" key="7">
    <source>
        <dbReference type="PIRSR" id="PIRSR601765-2"/>
    </source>
</evidence>
<dbReference type="GO" id="GO:0015976">
    <property type="term" value="P:carbon utilization"/>
    <property type="evidence" value="ECO:0007669"/>
    <property type="project" value="InterPro"/>
</dbReference>
<feature type="binding site" evidence="7">
    <location>
        <position position="40"/>
    </location>
    <ligand>
        <name>Zn(2+)</name>
        <dbReference type="ChEBI" id="CHEBI:29105"/>
    </ligand>
</feature>
<dbReference type="EC" id="4.2.1.1" evidence="2"/>
<dbReference type="GO" id="GO:0008270">
    <property type="term" value="F:zinc ion binding"/>
    <property type="evidence" value="ECO:0007669"/>
    <property type="project" value="InterPro"/>
</dbReference>
<evidence type="ECO:0000256" key="6">
    <source>
        <dbReference type="ARBA" id="ARBA00048348"/>
    </source>
</evidence>
<evidence type="ECO:0000313" key="8">
    <source>
        <dbReference type="EMBL" id="WAI01586.1"/>
    </source>
</evidence>
<dbReference type="GeneID" id="76833748"/>
<dbReference type="PANTHER" id="PTHR11002:SF76">
    <property type="entry name" value="CARBONIC ANHYDRASE"/>
    <property type="match status" value="1"/>
</dbReference>
<evidence type="ECO:0000256" key="2">
    <source>
        <dbReference type="ARBA" id="ARBA00012925"/>
    </source>
</evidence>
<dbReference type="SUPFAM" id="SSF53056">
    <property type="entry name" value="beta-carbonic anhydrase, cab"/>
    <property type="match status" value="1"/>
</dbReference>
<comment type="cofactor">
    <cofactor evidence="7">
        <name>Zn(2+)</name>
        <dbReference type="ChEBI" id="CHEBI:29105"/>
    </cofactor>
    <text evidence="7">Binds 1 zinc ion per subunit.</text>
</comment>
<dbReference type="PROSITE" id="PS00704">
    <property type="entry name" value="PROK_CO2_ANHYDRASE_1"/>
    <property type="match status" value="1"/>
</dbReference>
<sequence>MVEKYLEGNRKYIENDFQKDYEHYQKLASAQSPESLWIACSDSRVNPERIVSAKMGDIFVHRNIGNIVAKGDPNLGCVLEYAVGHLKVKDIVVCGHSDCGAMKALDADMSEEEYIPGWLDNAQEVKETVEEEYGTPEKCADPAGRKKEIELENIKVQLENLRSYPFVQSAEEEGKIRLIGIFYDLETGRIEEIA</sequence>
<gene>
    <name evidence="8" type="ORF">OU421_01560</name>
</gene>
<dbReference type="SMART" id="SM00947">
    <property type="entry name" value="Pro_CA"/>
    <property type="match status" value="1"/>
</dbReference>
<comment type="catalytic activity">
    <reaction evidence="6">
        <text>hydrogencarbonate + H(+) = CO2 + H2O</text>
        <dbReference type="Rhea" id="RHEA:10748"/>
        <dbReference type="ChEBI" id="CHEBI:15377"/>
        <dbReference type="ChEBI" id="CHEBI:15378"/>
        <dbReference type="ChEBI" id="CHEBI:16526"/>
        <dbReference type="ChEBI" id="CHEBI:17544"/>
        <dbReference type="EC" id="4.2.1.1"/>
    </reaction>
</comment>
<dbReference type="PANTHER" id="PTHR11002">
    <property type="entry name" value="CARBONIC ANHYDRASE"/>
    <property type="match status" value="1"/>
</dbReference>
<evidence type="ECO:0000256" key="3">
    <source>
        <dbReference type="ARBA" id="ARBA00022723"/>
    </source>
</evidence>
<keyword evidence="3 7" id="KW-0479">Metal-binding</keyword>
<keyword evidence="9" id="KW-1185">Reference proteome</keyword>
<dbReference type="InterPro" id="IPR015892">
    <property type="entry name" value="Carbonic_anhydrase_CS"/>
</dbReference>
<dbReference type="KEGG" id="mou:OU421_01560"/>
<dbReference type="Gene3D" id="3.40.1050.10">
    <property type="entry name" value="Carbonic anhydrase"/>
    <property type="match status" value="1"/>
</dbReference>
<proteinExistence type="inferred from homology"/>